<dbReference type="CDD" id="cd00303">
    <property type="entry name" value="retropepsin_like"/>
    <property type="match status" value="1"/>
</dbReference>
<dbReference type="EMBL" id="QGNW01002203">
    <property type="protein sequence ID" value="RVW23184.1"/>
    <property type="molecule type" value="Genomic_DNA"/>
</dbReference>
<dbReference type="GO" id="GO:0004519">
    <property type="term" value="F:endonuclease activity"/>
    <property type="evidence" value="ECO:0007669"/>
    <property type="project" value="UniProtKB-KW"/>
</dbReference>
<evidence type="ECO:0000259" key="9">
    <source>
        <dbReference type="Pfam" id="PF17917"/>
    </source>
</evidence>
<name>A0A438CIZ6_VITVI</name>
<dbReference type="GO" id="GO:0016787">
    <property type="term" value="F:hydrolase activity"/>
    <property type="evidence" value="ECO:0007669"/>
    <property type="project" value="UniProtKB-KW"/>
</dbReference>
<reference evidence="10 11" key="1">
    <citation type="journal article" date="2018" name="PLoS Genet.">
        <title>Population sequencing reveals clonal diversity and ancestral inbreeding in the grapevine cultivar Chardonnay.</title>
        <authorList>
            <person name="Roach M.J."/>
            <person name="Johnson D.L."/>
            <person name="Bohlmann J."/>
            <person name="van Vuuren H.J."/>
            <person name="Jones S.J."/>
            <person name="Pretorius I.S."/>
            <person name="Schmidt S.A."/>
            <person name="Borneman A.R."/>
        </authorList>
    </citation>
    <scope>NUCLEOTIDE SEQUENCE [LARGE SCALE GENOMIC DNA]</scope>
    <source>
        <strain evidence="11">cv. Chardonnay</strain>
        <tissue evidence="10">Leaf</tissue>
    </source>
</reference>
<keyword evidence="6" id="KW-0378">Hydrolase</keyword>
<organism evidence="10 11">
    <name type="scientific">Vitis vinifera</name>
    <name type="common">Grape</name>
    <dbReference type="NCBI Taxonomy" id="29760"/>
    <lineage>
        <taxon>Eukaryota</taxon>
        <taxon>Viridiplantae</taxon>
        <taxon>Streptophyta</taxon>
        <taxon>Embryophyta</taxon>
        <taxon>Tracheophyta</taxon>
        <taxon>Spermatophyta</taxon>
        <taxon>Magnoliopsida</taxon>
        <taxon>eudicotyledons</taxon>
        <taxon>Gunneridae</taxon>
        <taxon>Pentapetalae</taxon>
        <taxon>rosids</taxon>
        <taxon>Vitales</taxon>
        <taxon>Vitaceae</taxon>
        <taxon>Viteae</taxon>
        <taxon>Vitis</taxon>
    </lineage>
</organism>
<dbReference type="InterPro" id="IPR043502">
    <property type="entry name" value="DNA/RNA_pol_sf"/>
</dbReference>
<evidence type="ECO:0000256" key="6">
    <source>
        <dbReference type="ARBA" id="ARBA00022801"/>
    </source>
</evidence>
<dbReference type="InterPro" id="IPR036397">
    <property type="entry name" value="RNaseH_sf"/>
</dbReference>
<dbReference type="Pfam" id="PF17917">
    <property type="entry name" value="RT_RNaseH"/>
    <property type="match status" value="1"/>
</dbReference>
<dbReference type="Proteomes" id="UP000288805">
    <property type="component" value="Unassembled WGS sequence"/>
</dbReference>
<evidence type="ECO:0000256" key="7">
    <source>
        <dbReference type="ARBA" id="ARBA00022918"/>
    </source>
</evidence>
<evidence type="ECO:0000313" key="10">
    <source>
        <dbReference type="EMBL" id="RVW23184.1"/>
    </source>
</evidence>
<dbReference type="FunFam" id="3.30.70.270:FF:000020">
    <property type="entry name" value="Transposon Tf2-6 polyprotein-like Protein"/>
    <property type="match status" value="1"/>
</dbReference>
<feature type="domain" description="Reverse transcriptase RNase H-like" evidence="9">
    <location>
        <begin position="831"/>
        <end position="883"/>
    </location>
</feature>
<keyword evidence="3" id="KW-0548">Nucleotidyltransferase</keyword>
<keyword evidence="4" id="KW-0540">Nuclease</keyword>
<dbReference type="Gene3D" id="3.10.10.10">
    <property type="entry name" value="HIV Type 1 Reverse Transcriptase, subunit A, domain 1"/>
    <property type="match status" value="1"/>
</dbReference>
<dbReference type="Gene3D" id="3.30.70.270">
    <property type="match status" value="2"/>
</dbReference>
<dbReference type="Gene3D" id="2.40.70.10">
    <property type="entry name" value="Acid Proteases"/>
    <property type="match status" value="1"/>
</dbReference>
<dbReference type="PANTHER" id="PTHR48475">
    <property type="entry name" value="RIBONUCLEASE H"/>
    <property type="match status" value="1"/>
</dbReference>
<keyword evidence="2" id="KW-0808">Transferase</keyword>
<evidence type="ECO:0000256" key="5">
    <source>
        <dbReference type="ARBA" id="ARBA00022759"/>
    </source>
</evidence>
<dbReference type="InterPro" id="IPR041373">
    <property type="entry name" value="RT_RNaseH"/>
</dbReference>
<evidence type="ECO:0000256" key="2">
    <source>
        <dbReference type="ARBA" id="ARBA00022679"/>
    </source>
</evidence>
<evidence type="ECO:0000256" key="4">
    <source>
        <dbReference type="ARBA" id="ARBA00022722"/>
    </source>
</evidence>
<dbReference type="AlphaFoldDB" id="A0A438CIZ6"/>
<dbReference type="PANTHER" id="PTHR48475:SF1">
    <property type="entry name" value="RNASE H TYPE-1 DOMAIN-CONTAINING PROTEIN"/>
    <property type="match status" value="1"/>
</dbReference>
<dbReference type="GO" id="GO:0003676">
    <property type="term" value="F:nucleic acid binding"/>
    <property type="evidence" value="ECO:0007669"/>
    <property type="project" value="InterPro"/>
</dbReference>
<protein>
    <recommendedName>
        <fullName evidence="1">RNA-directed DNA polymerase</fullName>
        <ecNumber evidence="1">2.7.7.49</ecNumber>
    </recommendedName>
</protein>
<evidence type="ECO:0000256" key="1">
    <source>
        <dbReference type="ARBA" id="ARBA00012493"/>
    </source>
</evidence>
<dbReference type="EC" id="2.7.7.49" evidence="1"/>
<evidence type="ECO:0000256" key="3">
    <source>
        <dbReference type="ARBA" id="ARBA00022695"/>
    </source>
</evidence>
<comment type="caution">
    <text evidence="10">The sequence shown here is derived from an EMBL/GenBank/DDBJ whole genome shotgun (WGS) entry which is preliminary data.</text>
</comment>
<sequence length="1229" mass="139724">MSENQTKKGRCSSWLTEAASYGAEPVELVPNWFIRKISLSKMSPPVLCSPILSPFILIAFEPPGFLPLQHRNPLHQHGNHTHTFILFPEEYGPIHRDVHIVTRSGRVAQPPPVDRPFAGIDAREDVQREDDEILCQLRTTQAHISIWSLLGSFSTHRDALIRAFSHIRVDTTTTTSEGLIHFLTADRATCILFSDDNLPPEGSDHVRPSFIDVACSGCRVPSVLLDNGFALNVCPLVTAIALGFSPSDFGPSIQTVRAYDGTQRTVMGTLTAHVMIGPVRYSVLFQVLRIRSSFNLLLGRPWIHEAGAIPSYLHQKVKFMHEERIITIQYDRDVVTSFEPVLQISHNENDLHLIGFTFDEVQVVSLEDDSRDMVTTSRGRVSLLSQLIMTYHMDWVTLLLRRMHDTWRDCTGIGGSEHAPYIEGVDRVPKAVEIQGIQQALRQMCLSFKTTEPPEAMIVAFPSPDRASVFFMCFLEEILDYDLPMDLGDGSDGVIMTDTYMDEMDMISTGRSVRLCGPPLYFDTMFRFVTRFDDISNGNNDMSIFEYLPMSQHFPLIAPLAPTTHVCDIDDVGDTDDPLSGQSECDSDSDMEDRKVAPISGSTELIDFGVPDQPRELRIGSSLSPDERMVEYLEWFANVFHVPKKDDKILMALEDMEKTSFINEWGTYCYWVMPFGLKNVGATYQRAATTLFHDMMHKDVEAEIESQEVYLWGDFWELLGHIVGERGIEVDLKKIRAILDMPAPRTEREIRGFLGRLQYISRFIARLIDICEPIFRILRKNQPTVWNDDCHCTFEKIKECLLSSPVLVPPTPRRPLLLTCPFKTWLGMHCLCLALVWATRRLRHYVTEYSILLVSRLDPLRYLFDRPVLTGRLRRWLVLLTEFDIQMVVVFDGAANQSGSGIGILLISPQGDHIPRSVRLAFYDHHRLTNNIVEYEAYITGLETALDLGVRQSEIHGIPICYSADLRFEELRYIHLPRAENQFVDALATLASVIEIPAGVTVRPLLIETKSTPTYCCLIGDIEDQDELPWYHDIYQFLLCGAYLESASTKDRRALRLLSVCSEVPECQMHGDLIHMPPSELHALTSPWPFQCEWVEAASYARLIAAKEYGVHHHRSSAYRSQTNGAVEAANKNIKRISRKMVETSRDWLEKLPFALWAYHTSFRTSIGATPYSLVYGMEAVLPVEIEIGSLRVALEQQISETEWAQSRYDQLSLLDERRLRAADHVQAY</sequence>
<proteinExistence type="predicted"/>
<feature type="region of interest" description="Disordered" evidence="8">
    <location>
        <begin position="574"/>
        <end position="593"/>
    </location>
</feature>
<dbReference type="InterPro" id="IPR043128">
    <property type="entry name" value="Rev_trsase/Diguanyl_cyclase"/>
</dbReference>
<accession>A0A438CIZ6</accession>
<dbReference type="Gene3D" id="3.30.420.10">
    <property type="entry name" value="Ribonuclease H-like superfamily/Ribonuclease H"/>
    <property type="match status" value="2"/>
</dbReference>
<dbReference type="SUPFAM" id="SSF56672">
    <property type="entry name" value="DNA/RNA polymerases"/>
    <property type="match status" value="1"/>
</dbReference>
<dbReference type="GO" id="GO:0003964">
    <property type="term" value="F:RNA-directed DNA polymerase activity"/>
    <property type="evidence" value="ECO:0007669"/>
    <property type="project" value="UniProtKB-KW"/>
</dbReference>
<dbReference type="SUPFAM" id="SSF53098">
    <property type="entry name" value="Ribonuclease H-like"/>
    <property type="match status" value="2"/>
</dbReference>
<gene>
    <name evidence="10" type="primary">TY3B-I_261</name>
    <name evidence="10" type="ORF">CK203_099562</name>
</gene>
<evidence type="ECO:0000313" key="11">
    <source>
        <dbReference type="Proteomes" id="UP000288805"/>
    </source>
</evidence>
<keyword evidence="7" id="KW-0695">RNA-directed DNA polymerase</keyword>
<keyword evidence="5" id="KW-0255">Endonuclease</keyword>
<evidence type="ECO:0000256" key="8">
    <source>
        <dbReference type="SAM" id="MobiDB-lite"/>
    </source>
</evidence>
<dbReference type="InterPro" id="IPR012337">
    <property type="entry name" value="RNaseH-like_sf"/>
</dbReference>
<dbReference type="InterPro" id="IPR021109">
    <property type="entry name" value="Peptidase_aspartic_dom_sf"/>
</dbReference>